<dbReference type="Pfam" id="PF23097">
    <property type="entry name" value="NOL10_2nd"/>
    <property type="match status" value="1"/>
</dbReference>
<evidence type="ECO:0000313" key="13">
    <source>
        <dbReference type="RefSeq" id="XP_001356198.2"/>
    </source>
</evidence>
<feature type="compositionally biased region" description="Basic and acidic residues" evidence="8">
    <location>
        <begin position="601"/>
        <end position="611"/>
    </location>
</feature>
<proteinExistence type="inferred from homology"/>
<gene>
    <name evidence="13" type="primary">l(2)34Fd</name>
</gene>
<evidence type="ECO:0000256" key="1">
    <source>
        <dbReference type="ARBA" id="ARBA00004604"/>
    </source>
</evidence>
<dbReference type="InterPro" id="IPR056550">
    <property type="entry name" value="NOL10_2nd"/>
</dbReference>
<dbReference type="FunCoup" id="A0A6I8UIX0">
    <property type="interactions" value="2334"/>
</dbReference>
<feature type="compositionally biased region" description="Acidic residues" evidence="8">
    <location>
        <begin position="589"/>
        <end position="600"/>
    </location>
</feature>
<keyword evidence="6" id="KW-0539">Nucleus</keyword>
<dbReference type="InterPro" id="IPR001680">
    <property type="entry name" value="WD40_rpt"/>
</dbReference>
<dbReference type="InterPro" id="IPR056551">
    <property type="entry name" value="Beta-prop_NOL10_N"/>
</dbReference>
<evidence type="ECO:0000256" key="4">
    <source>
        <dbReference type="ARBA" id="ARBA00022574"/>
    </source>
</evidence>
<dbReference type="AlphaFoldDB" id="A0A6I8UIX0"/>
<keyword evidence="12" id="KW-1185">Reference proteome</keyword>
<keyword evidence="4 7" id="KW-0853">WD repeat</keyword>
<evidence type="ECO:0000259" key="11">
    <source>
        <dbReference type="Pfam" id="PF23098"/>
    </source>
</evidence>
<dbReference type="GO" id="GO:0030686">
    <property type="term" value="C:90S preribosome"/>
    <property type="evidence" value="ECO:0007669"/>
    <property type="project" value="TreeGrafter"/>
</dbReference>
<evidence type="ECO:0000313" key="12">
    <source>
        <dbReference type="Proteomes" id="UP000001819"/>
    </source>
</evidence>
<feature type="domain" description="Nucleolar protein 10-like N-terminal" evidence="11">
    <location>
        <begin position="2"/>
        <end position="359"/>
    </location>
</feature>
<dbReference type="RefSeq" id="XP_001356198.2">
    <property type="nucleotide sequence ID" value="XM_001356162.4"/>
</dbReference>
<feature type="region of interest" description="Disordered" evidence="8">
    <location>
        <begin position="690"/>
        <end position="714"/>
    </location>
</feature>
<protein>
    <recommendedName>
        <fullName evidence="3">Nucleolar protein 10</fullName>
    </recommendedName>
</protein>
<dbReference type="Proteomes" id="UP000001819">
    <property type="component" value="Chromosome 4"/>
</dbReference>
<evidence type="ECO:0000256" key="5">
    <source>
        <dbReference type="ARBA" id="ARBA00022737"/>
    </source>
</evidence>
<feature type="repeat" description="WD" evidence="7">
    <location>
        <begin position="172"/>
        <end position="213"/>
    </location>
</feature>
<dbReference type="PANTHER" id="PTHR14927">
    <property type="entry name" value="NUCLEOLAR PROTEIN 10"/>
    <property type="match status" value="1"/>
</dbReference>
<evidence type="ECO:0000256" key="6">
    <source>
        <dbReference type="ARBA" id="ARBA00023242"/>
    </source>
</evidence>
<dbReference type="InterPro" id="IPR036322">
    <property type="entry name" value="WD40_repeat_dom_sf"/>
</dbReference>
<dbReference type="SMART" id="SM00320">
    <property type="entry name" value="WD40"/>
    <property type="match status" value="4"/>
</dbReference>
<evidence type="ECO:0000256" key="7">
    <source>
        <dbReference type="PROSITE-ProRule" id="PRU00221"/>
    </source>
</evidence>
<feature type="domain" description="Nucleolar protein 10-like second" evidence="10">
    <location>
        <begin position="365"/>
        <end position="413"/>
    </location>
</feature>
<dbReference type="Gene3D" id="2.130.10.10">
    <property type="entry name" value="YVTN repeat-like/Quinoprotein amine dehydrogenase"/>
    <property type="match status" value="1"/>
</dbReference>
<dbReference type="Pfam" id="PF23098">
    <property type="entry name" value="Beta-prop_NOL10_N"/>
    <property type="match status" value="1"/>
</dbReference>
<comment type="subcellular location">
    <subcellularLocation>
        <location evidence="1">Nucleus</location>
        <location evidence="1">Nucleolus</location>
    </subcellularLocation>
</comment>
<organism evidence="12 13">
    <name type="scientific">Drosophila pseudoobscura pseudoobscura</name>
    <name type="common">Fruit fly</name>
    <dbReference type="NCBI Taxonomy" id="46245"/>
    <lineage>
        <taxon>Eukaryota</taxon>
        <taxon>Metazoa</taxon>
        <taxon>Ecdysozoa</taxon>
        <taxon>Arthropoda</taxon>
        <taxon>Hexapoda</taxon>
        <taxon>Insecta</taxon>
        <taxon>Pterygota</taxon>
        <taxon>Neoptera</taxon>
        <taxon>Endopterygota</taxon>
        <taxon>Diptera</taxon>
        <taxon>Brachycera</taxon>
        <taxon>Muscomorpha</taxon>
        <taxon>Ephydroidea</taxon>
        <taxon>Drosophilidae</taxon>
        <taxon>Drosophila</taxon>
        <taxon>Sophophora</taxon>
    </lineage>
</organism>
<dbReference type="KEGG" id="dpo:4816547"/>
<evidence type="ECO:0000256" key="2">
    <source>
        <dbReference type="ARBA" id="ARBA00005264"/>
    </source>
</evidence>
<accession>A0A6I8UIX0</accession>
<dbReference type="InterPro" id="IPR012580">
    <property type="entry name" value="NUC153"/>
</dbReference>
<dbReference type="PANTHER" id="PTHR14927:SF0">
    <property type="entry name" value="NUCLEOLAR PROTEIN 10"/>
    <property type="match status" value="1"/>
</dbReference>
<feature type="compositionally biased region" description="Basic and acidic residues" evidence="8">
    <location>
        <begin position="701"/>
        <end position="714"/>
    </location>
</feature>
<dbReference type="InterPro" id="IPR015943">
    <property type="entry name" value="WD40/YVTN_repeat-like_dom_sf"/>
</dbReference>
<evidence type="ECO:0000259" key="9">
    <source>
        <dbReference type="Pfam" id="PF08159"/>
    </source>
</evidence>
<feature type="compositionally biased region" description="Basic and acidic residues" evidence="8">
    <location>
        <begin position="546"/>
        <end position="555"/>
    </location>
</feature>
<sequence length="730" mass="84485">MFVNEVNDVKIYNLSAGKSVPDWLTDRRKKSKLMKKVDSRRQIELIQDFDMPGVCTSIRMSPDQQYILATGTYKPRVKCFEVSNLSIKFERCFDSEVTTFEVISDDYCKMVFLQCDRYVEIHAAHGRHYRLRIPRFGRDMKYHKPSCDMYIVGVGKDIYRLNLERGQFLQPFETDASCLNACDVNPEHHLLVAGSKEGTVEAWDPRTKQRCSTLDVAMKLPGVKEFPSVTALKYRSGLHMAVGTASGHVLIYDIRAKQPLLVKNHLNRLPIKRLAFNPAQNAVYSLDEATLKLWDEQTGKQIAYVESTSSFNDFCTIPDTGMFFLAQEDVKMLTYYVPAMGPAPRWCSFLDNLTEEIESEVLENVYDDYQFVTAKELAELGMEHLVGTNLLKGYMHGYFMDARLYNKAKAVVEPFAFDRFRKDKIRQEIESERKSRLQIDSKLPKVNKELALKIMDEQANPSNNAKQRNVPNLLEDSRFKAMFENSDFAANKEAEEYRLLAPVLNRLDKSKAKELKQRVEVARVAELHADEAQQRDDSDNDEDLFGFEKSDREKEEESGDEASSDDDDRREYVKEMKQAYKQVKRLREDDAEEEEEIGEAEDNKQLQKEATNDQARPLKNGSYHNPSTNAIPKRFTMTPLDQHQGNSLMQQRIKQASLQDRVRVMSQLEGQVTNVGRSLGNRQMTFEVNKQKKSQYHAKKREAELKKHRDERRSIVRPIKSLRLKKVNFK</sequence>
<evidence type="ECO:0000259" key="10">
    <source>
        <dbReference type="Pfam" id="PF23097"/>
    </source>
</evidence>
<comment type="similarity">
    <text evidence="2">Belongs to the WD repeat NOL10/ENP2 family.</text>
</comment>
<feature type="region of interest" description="Disordered" evidence="8">
    <location>
        <begin position="584"/>
        <end position="633"/>
    </location>
</feature>
<dbReference type="PROSITE" id="PS50082">
    <property type="entry name" value="WD_REPEATS_2"/>
    <property type="match status" value="1"/>
</dbReference>
<feature type="region of interest" description="Disordered" evidence="8">
    <location>
        <begin position="530"/>
        <end position="571"/>
    </location>
</feature>
<dbReference type="SUPFAM" id="SSF50978">
    <property type="entry name" value="WD40 repeat-like"/>
    <property type="match status" value="1"/>
</dbReference>
<dbReference type="Pfam" id="PF08159">
    <property type="entry name" value="NUC153"/>
    <property type="match status" value="1"/>
</dbReference>
<dbReference type="GO" id="GO:0000462">
    <property type="term" value="P:maturation of SSU-rRNA from tricistronic rRNA transcript (SSU-rRNA, 5.8S rRNA, LSU-rRNA)"/>
    <property type="evidence" value="ECO:0007669"/>
    <property type="project" value="TreeGrafter"/>
</dbReference>
<evidence type="ECO:0000256" key="8">
    <source>
        <dbReference type="SAM" id="MobiDB-lite"/>
    </source>
</evidence>
<reference evidence="13" key="1">
    <citation type="submission" date="2025-08" db="UniProtKB">
        <authorList>
            <consortium name="RefSeq"/>
        </authorList>
    </citation>
    <scope>IDENTIFICATION</scope>
    <source>
        <strain evidence="13">MV-25-SWS-2005</strain>
        <tissue evidence="13">Whole body</tissue>
    </source>
</reference>
<feature type="compositionally biased region" description="Basic residues" evidence="8">
    <location>
        <begin position="691"/>
        <end position="700"/>
    </location>
</feature>
<dbReference type="ExpressionAtlas" id="A0A6I8UIX0">
    <property type="expression patterns" value="baseline"/>
</dbReference>
<feature type="domain" description="NUC153" evidence="9">
    <location>
        <begin position="476"/>
        <end position="503"/>
    </location>
</feature>
<name>A0A6I8UIX0_DROPS</name>
<evidence type="ECO:0000256" key="3">
    <source>
        <dbReference type="ARBA" id="ARBA00015517"/>
    </source>
</evidence>
<dbReference type="InterPro" id="IPR040382">
    <property type="entry name" value="NOL10/Enp2"/>
</dbReference>
<feature type="compositionally biased region" description="Acidic residues" evidence="8">
    <location>
        <begin position="556"/>
        <end position="566"/>
    </location>
</feature>
<dbReference type="InParanoid" id="A0A6I8UIX0"/>
<dbReference type="GO" id="GO:0032040">
    <property type="term" value="C:small-subunit processome"/>
    <property type="evidence" value="ECO:0007669"/>
    <property type="project" value="TreeGrafter"/>
</dbReference>
<keyword evidence="5" id="KW-0677">Repeat</keyword>